<evidence type="ECO:0000313" key="4">
    <source>
        <dbReference type="Proteomes" id="UP000053750"/>
    </source>
</evidence>
<evidence type="ECO:0000313" key="3">
    <source>
        <dbReference type="EMBL" id="EXX85711.1"/>
    </source>
</evidence>
<dbReference type="InterPro" id="IPR002762">
    <property type="entry name" value="CbiX-like"/>
</dbReference>
<dbReference type="EMBL" id="JFHU01000214">
    <property type="protein sequence ID" value="EXX85711.1"/>
    <property type="molecule type" value="Genomic_DNA"/>
</dbReference>
<dbReference type="Gene3D" id="3.40.50.1400">
    <property type="match status" value="2"/>
</dbReference>
<dbReference type="SUPFAM" id="SSF53800">
    <property type="entry name" value="Chelatase"/>
    <property type="match status" value="1"/>
</dbReference>
<proteinExistence type="predicted"/>
<dbReference type="PANTHER" id="PTHR33542">
    <property type="entry name" value="SIROHYDROCHLORIN FERROCHELATASE, CHLOROPLASTIC"/>
    <property type="match status" value="1"/>
</dbReference>
<comment type="caution">
    <text evidence="3">The sequence shown here is derived from an EMBL/GenBank/DDBJ whole genome shotgun (WGS) entry which is preliminary data.</text>
</comment>
<dbReference type="Proteomes" id="UP000053750">
    <property type="component" value="Unassembled WGS sequence"/>
</dbReference>
<protein>
    <submittedName>
        <fullName evidence="3">Cobalamin biosynthesis protein CbiX</fullName>
    </submittedName>
</protein>
<dbReference type="CDD" id="cd03416">
    <property type="entry name" value="CbiX_SirB_N"/>
    <property type="match status" value="1"/>
</dbReference>
<evidence type="ECO:0000256" key="2">
    <source>
        <dbReference type="ARBA" id="ARBA00023239"/>
    </source>
</evidence>
<keyword evidence="4" id="KW-1185">Reference proteome</keyword>
<dbReference type="Pfam" id="PF01903">
    <property type="entry name" value="CbiX"/>
    <property type="match status" value="1"/>
</dbReference>
<organism evidence="3 4">
    <name type="scientific">Paenibacillus darwinianus</name>
    <dbReference type="NCBI Taxonomy" id="1380763"/>
    <lineage>
        <taxon>Bacteria</taxon>
        <taxon>Bacillati</taxon>
        <taxon>Bacillota</taxon>
        <taxon>Bacilli</taxon>
        <taxon>Bacillales</taxon>
        <taxon>Paenibacillaceae</taxon>
        <taxon>Paenibacillus</taxon>
    </lineage>
</organism>
<dbReference type="RefSeq" id="WP_051587973.1">
    <property type="nucleotide sequence ID" value="NZ_KK082161.1"/>
</dbReference>
<dbReference type="GO" id="GO:0016829">
    <property type="term" value="F:lyase activity"/>
    <property type="evidence" value="ECO:0007669"/>
    <property type="project" value="UniProtKB-KW"/>
</dbReference>
<dbReference type="GO" id="GO:0046872">
    <property type="term" value="F:metal ion binding"/>
    <property type="evidence" value="ECO:0007669"/>
    <property type="project" value="UniProtKB-KW"/>
</dbReference>
<evidence type="ECO:0000256" key="1">
    <source>
        <dbReference type="ARBA" id="ARBA00022723"/>
    </source>
</evidence>
<reference evidence="3 4" key="1">
    <citation type="submission" date="2014-02" db="EMBL/GenBank/DDBJ databases">
        <title>Genome sequence of Paenibacillus darwinianus reveals adaptive mechanisms for survival in Antarctic soils.</title>
        <authorList>
            <person name="Dsouza M."/>
            <person name="Taylor M.W."/>
            <person name="Turner S.J."/>
            <person name="Aislabie J."/>
        </authorList>
    </citation>
    <scope>NUCLEOTIDE SEQUENCE [LARGE SCALE GENOMIC DNA]</scope>
    <source>
        <strain evidence="3 4">CE1</strain>
    </source>
</reference>
<keyword evidence="1" id="KW-0479">Metal-binding</keyword>
<dbReference type="SMR" id="A0A9W5RZC8"/>
<dbReference type="InterPro" id="IPR050963">
    <property type="entry name" value="Sirohydro_Cobaltochel/CbiX"/>
</dbReference>
<dbReference type="AlphaFoldDB" id="A0A9W5RZC8"/>
<accession>A0A9W5RZC8</accession>
<sequence length="277" mass="30257">MKPGVLVISHGSRDPDWVALVDEAVDAVRRPADLPVVSSFLEIVEGRLIQDGINALEADGVTHIYVLPLFVSSGSTHVDDIGQAFGRAPAAYREGEMEPFAVKRAAVAFGKPIDDDPVIAEIVYGNVRELSVEPERETLLLVAHGSREKGLNRVWRTGMSRLAERVRVLGGFKRAEIATLLPDQAACVMKALTGRRADAAAAVLVAPLFLSRGYFTSKVIPGRLEGFDYRYNGHALLPNRCISRWMERQIGEWLTELEAGGLGIDGDFGYDESNRSS</sequence>
<name>A0A9W5RZC8_9BACL</name>
<gene>
    <name evidence="3" type="ORF">BG53_07815</name>
</gene>
<keyword evidence="2" id="KW-0456">Lyase</keyword>
<dbReference type="PANTHER" id="PTHR33542:SF3">
    <property type="entry name" value="SIROHYDROCHLORIN FERROCHELATASE, CHLOROPLASTIC"/>
    <property type="match status" value="1"/>
</dbReference>
<dbReference type="OrthoDB" id="1489951at2"/>